<protein>
    <submittedName>
        <fullName evidence="2">Uncharacterized protein</fullName>
    </submittedName>
</protein>
<dbReference type="EMBL" id="MGBC01000046">
    <property type="protein sequence ID" value="OGK59327.1"/>
    <property type="molecule type" value="Genomic_DNA"/>
</dbReference>
<comment type="caution">
    <text evidence="2">The sequence shown here is derived from an EMBL/GenBank/DDBJ whole genome shotgun (WGS) entry which is preliminary data.</text>
</comment>
<evidence type="ECO:0000256" key="1">
    <source>
        <dbReference type="SAM" id="MobiDB-lite"/>
    </source>
</evidence>
<evidence type="ECO:0000313" key="2">
    <source>
        <dbReference type="EMBL" id="OGK59327.1"/>
    </source>
</evidence>
<accession>A0A1F7JUN6</accession>
<dbReference type="AlphaFoldDB" id="A0A1F7JUN6"/>
<proteinExistence type="predicted"/>
<feature type="region of interest" description="Disordered" evidence="1">
    <location>
        <begin position="1"/>
        <end position="38"/>
    </location>
</feature>
<dbReference type="Proteomes" id="UP000176269">
    <property type="component" value="Unassembled WGS sequence"/>
</dbReference>
<organism evidence="2 3">
    <name type="scientific">Candidatus Roizmanbacteria bacterium RIFCSPLOWO2_02_FULL_43_10</name>
    <dbReference type="NCBI Taxonomy" id="1802078"/>
    <lineage>
        <taxon>Bacteria</taxon>
        <taxon>Candidatus Roizmaniibacteriota</taxon>
    </lineage>
</organism>
<name>A0A1F7JUN6_9BACT</name>
<feature type="compositionally biased region" description="Polar residues" evidence="1">
    <location>
        <begin position="10"/>
        <end position="38"/>
    </location>
</feature>
<evidence type="ECO:0000313" key="3">
    <source>
        <dbReference type="Proteomes" id="UP000176269"/>
    </source>
</evidence>
<gene>
    <name evidence="2" type="ORF">A3I56_02440</name>
</gene>
<sequence>MEFTQALPLNINQESENKNIVPSQSQTPTPHSNVKPTLKQDTTAALLSQIFPEQNREDKTIKQARVILGGLLEKFSTDELQETVILLQYLTESWLDMYERELFDEMTLNELLNLG</sequence>
<reference evidence="2 3" key="1">
    <citation type="journal article" date="2016" name="Nat. Commun.">
        <title>Thousands of microbial genomes shed light on interconnected biogeochemical processes in an aquifer system.</title>
        <authorList>
            <person name="Anantharaman K."/>
            <person name="Brown C.T."/>
            <person name="Hug L.A."/>
            <person name="Sharon I."/>
            <person name="Castelle C.J."/>
            <person name="Probst A.J."/>
            <person name="Thomas B.C."/>
            <person name="Singh A."/>
            <person name="Wilkins M.J."/>
            <person name="Karaoz U."/>
            <person name="Brodie E.L."/>
            <person name="Williams K.H."/>
            <person name="Hubbard S.S."/>
            <person name="Banfield J.F."/>
        </authorList>
    </citation>
    <scope>NUCLEOTIDE SEQUENCE [LARGE SCALE GENOMIC DNA]</scope>
</reference>